<organism evidence="3 4">
    <name type="scientific">Candidatus Amphirhobacter heronislandensis</name>
    <dbReference type="NCBI Taxonomy" id="1732024"/>
    <lineage>
        <taxon>Bacteria</taxon>
        <taxon>Pseudomonadati</taxon>
        <taxon>Pseudomonadota</taxon>
        <taxon>Gammaproteobacteria</taxon>
        <taxon>Candidatus Tethybacterales</taxon>
        <taxon>Candidatus Tethybacteraceae</taxon>
        <taxon>Candidatus Amphirhobacter</taxon>
    </lineage>
</organism>
<dbReference type="SUPFAM" id="SSF48013">
    <property type="entry name" value="NusB-like"/>
    <property type="match status" value="1"/>
</dbReference>
<sequence>MLLALVELRSELGTPRNVAISQWVEACKEYGSPAGYKMVNSVLDGMDLG</sequence>
<accession>A0A930Y0R2</accession>
<dbReference type="Gene3D" id="1.10.940.10">
    <property type="entry name" value="NusB-like"/>
    <property type="match status" value="1"/>
</dbReference>
<dbReference type="EMBL" id="JADHEI010000009">
    <property type="protein sequence ID" value="MBF2734575.1"/>
    <property type="molecule type" value="Genomic_DNA"/>
</dbReference>
<dbReference type="InterPro" id="IPR035926">
    <property type="entry name" value="NusB-like_sf"/>
</dbReference>
<dbReference type="GO" id="GO:0006355">
    <property type="term" value="P:regulation of DNA-templated transcription"/>
    <property type="evidence" value="ECO:0007669"/>
    <property type="project" value="InterPro"/>
</dbReference>
<gene>
    <name evidence="3" type="ORF">ISN26_00520</name>
</gene>
<reference evidence="3" key="1">
    <citation type="submission" date="2020-10" db="EMBL/GenBank/DDBJ databases">
        <title>An improved Amphimedon queenslandica hologenome assembly reveals how three proteobacterial symbionts can extend the metabolic phenotypic of their marine sponge host.</title>
        <authorList>
            <person name="Degnan B."/>
            <person name="Degnan S."/>
            <person name="Xiang X."/>
        </authorList>
    </citation>
    <scope>NUCLEOTIDE SEQUENCE</scope>
    <source>
        <strain evidence="3">AqS2</strain>
    </source>
</reference>
<dbReference type="AlphaFoldDB" id="A0A930Y0R2"/>
<dbReference type="Proteomes" id="UP000604381">
    <property type="component" value="Unassembled WGS sequence"/>
</dbReference>
<dbReference type="InterPro" id="IPR006027">
    <property type="entry name" value="NusB_RsmB_TIM44"/>
</dbReference>
<dbReference type="Pfam" id="PF01029">
    <property type="entry name" value="NusB"/>
    <property type="match status" value="1"/>
</dbReference>
<evidence type="ECO:0000313" key="3">
    <source>
        <dbReference type="EMBL" id="MBF2734575.1"/>
    </source>
</evidence>
<keyword evidence="4" id="KW-1185">Reference proteome</keyword>
<evidence type="ECO:0000259" key="2">
    <source>
        <dbReference type="Pfam" id="PF01029"/>
    </source>
</evidence>
<feature type="domain" description="NusB/RsmB/TIM44" evidence="2">
    <location>
        <begin position="1"/>
        <end position="46"/>
    </location>
</feature>
<protein>
    <recommendedName>
        <fullName evidence="2">NusB/RsmB/TIM44 domain-containing protein</fullName>
    </recommendedName>
</protein>
<evidence type="ECO:0000313" key="4">
    <source>
        <dbReference type="Proteomes" id="UP000604381"/>
    </source>
</evidence>
<evidence type="ECO:0000256" key="1">
    <source>
        <dbReference type="ARBA" id="ARBA00022884"/>
    </source>
</evidence>
<proteinExistence type="predicted"/>
<name>A0A930Y0R2_9GAMM</name>
<dbReference type="GO" id="GO:0003723">
    <property type="term" value="F:RNA binding"/>
    <property type="evidence" value="ECO:0007669"/>
    <property type="project" value="UniProtKB-KW"/>
</dbReference>
<comment type="caution">
    <text evidence="3">The sequence shown here is derived from an EMBL/GenBank/DDBJ whole genome shotgun (WGS) entry which is preliminary data.</text>
</comment>
<keyword evidence="1" id="KW-0694">RNA-binding</keyword>